<dbReference type="InterPro" id="IPR045060">
    <property type="entry name" value="Phe-tRNA-ligase_IIc_bsu"/>
</dbReference>
<keyword evidence="13 15" id="KW-0030">Aminoacyl-tRNA synthetase</keyword>
<feature type="binding site" evidence="15">
    <location>
        <position position="461"/>
    </location>
    <ligand>
        <name>Mg(2+)</name>
        <dbReference type="ChEBI" id="CHEBI:18420"/>
        <note>shared with alpha subunit</note>
    </ligand>
</feature>
<evidence type="ECO:0000256" key="14">
    <source>
        <dbReference type="ARBA" id="ARBA00049255"/>
    </source>
</evidence>
<dbReference type="RefSeq" id="WP_339960331.1">
    <property type="nucleotide sequence ID" value="NZ_JAWMWH010000001.1"/>
</dbReference>
<keyword evidence="6 15" id="KW-0436">Ligase</keyword>
<dbReference type="InterPro" id="IPR002547">
    <property type="entry name" value="tRNA-bd_dom"/>
</dbReference>
<evidence type="ECO:0000256" key="4">
    <source>
        <dbReference type="ARBA" id="ARBA00022490"/>
    </source>
</evidence>
<dbReference type="Gene3D" id="3.50.40.10">
    <property type="entry name" value="Phenylalanyl-trna Synthetase, Chain B, domain 3"/>
    <property type="match status" value="1"/>
</dbReference>
<keyword evidence="21" id="KW-1185">Reference proteome</keyword>
<dbReference type="CDD" id="cd02796">
    <property type="entry name" value="tRNA_bind_bactPheRS"/>
    <property type="match status" value="1"/>
</dbReference>
<dbReference type="NCBIfam" id="NF045760">
    <property type="entry name" value="YtpR"/>
    <property type="match status" value="1"/>
</dbReference>
<dbReference type="SMART" id="SM00896">
    <property type="entry name" value="FDX-ACB"/>
    <property type="match status" value="1"/>
</dbReference>
<dbReference type="SUPFAM" id="SSF54991">
    <property type="entry name" value="Anticodon-binding domain of PheRS"/>
    <property type="match status" value="1"/>
</dbReference>
<evidence type="ECO:0000259" key="19">
    <source>
        <dbReference type="PROSITE" id="PS51483"/>
    </source>
</evidence>
<evidence type="ECO:0000256" key="15">
    <source>
        <dbReference type="HAMAP-Rule" id="MF_00283"/>
    </source>
</evidence>
<dbReference type="PROSITE" id="PS51483">
    <property type="entry name" value="B5"/>
    <property type="match status" value="1"/>
</dbReference>
<evidence type="ECO:0000256" key="11">
    <source>
        <dbReference type="ARBA" id="ARBA00022884"/>
    </source>
</evidence>
<evidence type="ECO:0000256" key="13">
    <source>
        <dbReference type="ARBA" id="ARBA00023146"/>
    </source>
</evidence>
<feature type="binding site" evidence="15">
    <location>
        <position position="471"/>
    </location>
    <ligand>
        <name>Mg(2+)</name>
        <dbReference type="ChEBI" id="CHEBI:18420"/>
        <note>shared with alpha subunit</note>
    </ligand>
</feature>
<dbReference type="InterPro" id="IPR005146">
    <property type="entry name" value="B3/B4_tRNA-bd"/>
</dbReference>
<dbReference type="EMBL" id="JAWMWH010000001">
    <property type="protein sequence ID" value="MEJ6400526.1"/>
    <property type="molecule type" value="Genomic_DNA"/>
</dbReference>
<dbReference type="InterPro" id="IPR020825">
    <property type="entry name" value="Phe-tRNA_synthase-like_B3/B4"/>
</dbReference>
<evidence type="ECO:0000256" key="2">
    <source>
        <dbReference type="ARBA" id="ARBA00008653"/>
    </source>
</evidence>
<dbReference type="SMART" id="SM00873">
    <property type="entry name" value="B3_4"/>
    <property type="match status" value="1"/>
</dbReference>
<dbReference type="GO" id="GO:0004826">
    <property type="term" value="F:phenylalanine-tRNA ligase activity"/>
    <property type="evidence" value="ECO:0007669"/>
    <property type="project" value="UniProtKB-EC"/>
</dbReference>
<evidence type="ECO:0000256" key="3">
    <source>
        <dbReference type="ARBA" id="ARBA00011209"/>
    </source>
</evidence>
<reference evidence="20 21" key="1">
    <citation type="submission" date="2023-10" db="EMBL/GenBank/DDBJ databases">
        <title>Nicoliella lavandulae sp. nov. isolated from Lavandula angustifolia flowers.</title>
        <authorList>
            <person name="Alcantara C."/>
            <person name="Zuniga M."/>
            <person name="Landete J.M."/>
            <person name="Monedero V."/>
        </authorList>
    </citation>
    <scope>NUCLEOTIDE SEQUENCE [LARGE SCALE GENOMIC DNA]</scope>
    <source>
        <strain evidence="20 21">Es01</strain>
    </source>
</reference>
<sequence length="804" mass="88602">MLVSYKWLKEYLDLTVPVDELAEKIERTAVEVDGVVKPSAGLKKLVVGEVVSMEPHPDSDHLNVCQVDIGEDEPIQIVCGAPNVQPGKKVITAVHGARVAGNMKIKRSKMRGVQSNGMLCALDEIGFDKSVVPAEWADGIYFLPDDAKLGADVYPYLGMDDELIDLDVTPNRGDMLSIYGTAHELAAIYDLPLNLDHPDLKENGDAQTSDLIQASVDDAIAPNYNVRVLSNVKVQPSPLWIQIRLWNAGIKPINNVVDATNYMMLKYGQPMHAYDMDKLNGHQLNVRYAKAGEQLKTLNENDNELTTDDIIVADAERPVALAGVMGGFDSQVTADTKNVVLESATFDSVKVRKTAQRHLIHTDASQRFERGVDHATVREAMDAAAEMISHDGDAEVAKGIVTASDDHLAPVKVMTTTARINQVLGTALSTAEITNIFERLGFSVAEQGTELVVTVPVRRLDIQIQADLFEEVARIYGYDNLPSTLPVSRTTVGSLTEKQHLIRKTRHTLEAAGLTHAISYALTSADKAASFMMRESASTSLSFPMSSDHTTLRMNLISGLLNDIAYNQARSVNDVALYEQGRVFYKDSADQDRPVEVEHVAGAITGTLTNASWNHRPSAVDFYQLKGIVDLFLAELSVAGDVEYQATDQYPDMHPGRTANVLIHGHQVGFIGQVHPNVAKEYKIKPTYVFEFDLQQLIDMPKQEQQYHVISKYPSVSRDIAMLVDKSVTNEQIVAVIKKRGGAFLTNVHLFDLFEGKGIPEGKKSIAYSLTYQNPNDTMVDDDVNKAFEKVTKALVNEFDVTIR</sequence>
<evidence type="ECO:0000256" key="12">
    <source>
        <dbReference type="ARBA" id="ARBA00022917"/>
    </source>
</evidence>
<dbReference type="Gene3D" id="3.30.70.380">
    <property type="entry name" value="Ferrodoxin-fold anticodon-binding domain"/>
    <property type="match status" value="1"/>
</dbReference>
<keyword evidence="8 15" id="KW-0547">Nucleotide-binding</keyword>
<dbReference type="PROSITE" id="PS50886">
    <property type="entry name" value="TRBD"/>
    <property type="match status" value="1"/>
</dbReference>
<keyword evidence="7 15" id="KW-0479">Metal-binding</keyword>
<name>A0ABU8SKY0_9LACO</name>
<dbReference type="InterPro" id="IPR009061">
    <property type="entry name" value="DNA-bd_dom_put_sf"/>
</dbReference>
<dbReference type="PANTHER" id="PTHR10947">
    <property type="entry name" value="PHENYLALANYL-TRNA SYNTHETASE BETA CHAIN AND LEUCINE-RICH REPEAT-CONTAINING PROTEIN 47"/>
    <property type="match status" value="1"/>
</dbReference>
<dbReference type="InterPro" id="IPR012340">
    <property type="entry name" value="NA-bd_OB-fold"/>
</dbReference>
<dbReference type="Proteomes" id="UP001370590">
    <property type="component" value="Unassembled WGS sequence"/>
</dbReference>
<evidence type="ECO:0000313" key="20">
    <source>
        <dbReference type="EMBL" id="MEJ6400526.1"/>
    </source>
</evidence>
<keyword evidence="12 15" id="KW-0648">Protein biosynthesis</keyword>
<dbReference type="SMART" id="SM00874">
    <property type="entry name" value="B5"/>
    <property type="match status" value="1"/>
</dbReference>
<evidence type="ECO:0000256" key="6">
    <source>
        <dbReference type="ARBA" id="ARBA00022598"/>
    </source>
</evidence>
<feature type="binding site" evidence="15">
    <location>
        <position position="470"/>
    </location>
    <ligand>
        <name>Mg(2+)</name>
        <dbReference type="ChEBI" id="CHEBI:18420"/>
        <note>shared with alpha subunit</note>
    </ligand>
</feature>
<dbReference type="CDD" id="cd00769">
    <property type="entry name" value="PheRS_beta_core"/>
    <property type="match status" value="1"/>
</dbReference>
<keyword evidence="11 16" id="KW-0694">RNA-binding</keyword>
<dbReference type="Pfam" id="PF03484">
    <property type="entry name" value="B5"/>
    <property type="match status" value="1"/>
</dbReference>
<comment type="catalytic activity">
    <reaction evidence="14 15">
        <text>tRNA(Phe) + L-phenylalanine + ATP = L-phenylalanyl-tRNA(Phe) + AMP + diphosphate + H(+)</text>
        <dbReference type="Rhea" id="RHEA:19413"/>
        <dbReference type="Rhea" id="RHEA-COMP:9668"/>
        <dbReference type="Rhea" id="RHEA-COMP:9699"/>
        <dbReference type="ChEBI" id="CHEBI:15378"/>
        <dbReference type="ChEBI" id="CHEBI:30616"/>
        <dbReference type="ChEBI" id="CHEBI:33019"/>
        <dbReference type="ChEBI" id="CHEBI:58095"/>
        <dbReference type="ChEBI" id="CHEBI:78442"/>
        <dbReference type="ChEBI" id="CHEBI:78531"/>
        <dbReference type="ChEBI" id="CHEBI:456215"/>
        <dbReference type="EC" id="6.1.1.20"/>
    </reaction>
</comment>
<dbReference type="InterPro" id="IPR036690">
    <property type="entry name" value="Fdx_antiC-bd_sf"/>
</dbReference>
<evidence type="ECO:0000256" key="7">
    <source>
        <dbReference type="ARBA" id="ARBA00022723"/>
    </source>
</evidence>
<evidence type="ECO:0000256" key="16">
    <source>
        <dbReference type="PROSITE-ProRule" id="PRU00209"/>
    </source>
</evidence>
<comment type="similarity">
    <text evidence="2 15">Belongs to the phenylalanyl-tRNA synthetase beta subunit family. Type 1 subfamily.</text>
</comment>
<dbReference type="EC" id="6.1.1.20" evidence="15"/>
<feature type="domain" description="FDX-ACB" evidence="18">
    <location>
        <begin position="711"/>
        <end position="804"/>
    </location>
</feature>
<dbReference type="Gene3D" id="3.30.930.10">
    <property type="entry name" value="Bira Bifunctional Protein, Domain 2"/>
    <property type="match status" value="1"/>
</dbReference>
<dbReference type="InterPro" id="IPR004532">
    <property type="entry name" value="Phe-tRNA-ligase_IIc_bsu_bact"/>
</dbReference>
<dbReference type="SUPFAM" id="SSF46955">
    <property type="entry name" value="Putative DNA-binding domain"/>
    <property type="match status" value="1"/>
</dbReference>
<dbReference type="Pfam" id="PF03483">
    <property type="entry name" value="B3_4"/>
    <property type="match status" value="1"/>
</dbReference>
<dbReference type="SUPFAM" id="SSF50249">
    <property type="entry name" value="Nucleic acid-binding proteins"/>
    <property type="match status" value="1"/>
</dbReference>
<dbReference type="Gene3D" id="3.30.56.10">
    <property type="match status" value="2"/>
</dbReference>
<organism evidence="20 21">
    <name type="scientific">Nicoliella lavandulae</name>
    <dbReference type="NCBI Taxonomy" id="3082954"/>
    <lineage>
        <taxon>Bacteria</taxon>
        <taxon>Bacillati</taxon>
        <taxon>Bacillota</taxon>
        <taxon>Bacilli</taxon>
        <taxon>Lactobacillales</taxon>
        <taxon>Lactobacillaceae</taxon>
        <taxon>Nicoliella</taxon>
    </lineage>
</organism>
<comment type="caution">
    <text evidence="20">The sequence shown here is derived from an EMBL/GenBank/DDBJ whole genome shotgun (WGS) entry which is preliminary data.</text>
</comment>
<dbReference type="SUPFAM" id="SSF56037">
    <property type="entry name" value="PheT/TilS domain"/>
    <property type="match status" value="1"/>
</dbReference>
<dbReference type="PROSITE" id="PS51447">
    <property type="entry name" value="FDX_ACB"/>
    <property type="match status" value="1"/>
</dbReference>
<evidence type="ECO:0000256" key="1">
    <source>
        <dbReference type="ARBA" id="ARBA00004496"/>
    </source>
</evidence>
<evidence type="ECO:0000256" key="9">
    <source>
        <dbReference type="ARBA" id="ARBA00022840"/>
    </source>
</evidence>
<dbReference type="HAMAP" id="MF_00283">
    <property type="entry name" value="Phe_tRNA_synth_beta1"/>
    <property type="match status" value="1"/>
</dbReference>
<dbReference type="SUPFAM" id="SSF55681">
    <property type="entry name" value="Class II aaRS and biotin synthetases"/>
    <property type="match status" value="1"/>
</dbReference>
<gene>
    <name evidence="15 20" type="primary">pheT</name>
    <name evidence="20" type="ORF">R4146_05060</name>
</gene>
<dbReference type="Pfam" id="PF01588">
    <property type="entry name" value="tRNA_bind"/>
    <property type="match status" value="1"/>
</dbReference>
<protein>
    <recommendedName>
        <fullName evidence="15">Phenylalanine--tRNA ligase beta subunit</fullName>
        <ecNumber evidence="15">6.1.1.20</ecNumber>
    </recommendedName>
    <alternativeName>
        <fullName evidence="15">Phenylalanyl-tRNA synthetase beta subunit</fullName>
        <shortName evidence="15">PheRS</shortName>
    </alternativeName>
</protein>
<dbReference type="Pfam" id="PF03147">
    <property type="entry name" value="FDX-ACB"/>
    <property type="match status" value="1"/>
</dbReference>
<proteinExistence type="inferred from homology"/>
<dbReference type="NCBIfam" id="TIGR00472">
    <property type="entry name" value="pheT_bact"/>
    <property type="match status" value="1"/>
</dbReference>
<comment type="cofactor">
    <cofactor evidence="15">
        <name>Mg(2+)</name>
        <dbReference type="ChEBI" id="CHEBI:18420"/>
    </cofactor>
    <text evidence="15">Binds 2 magnesium ions per tetramer.</text>
</comment>
<dbReference type="InterPro" id="IPR005121">
    <property type="entry name" value="Fdx_antiC-bd"/>
</dbReference>
<keyword evidence="4 15" id="KW-0963">Cytoplasm</keyword>
<accession>A0ABU8SKY0</accession>
<dbReference type="InterPro" id="IPR041616">
    <property type="entry name" value="PheRS_beta_core"/>
</dbReference>
<evidence type="ECO:0000256" key="8">
    <source>
        <dbReference type="ARBA" id="ARBA00022741"/>
    </source>
</evidence>
<keyword evidence="9 15" id="KW-0067">ATP-binding</keyword>
<evidence type="ECO:0000256" key="5">
    <source>
        <dbReference type="ARBA" id="ARBA00022555"/>
    </source>
</evidence>
<feature type="binding site" evidence="15">
    <location>
        <position position="467"/>
    </location>
    <ligand>
        <name>Mg(2+)</name>
        <dbReference type="ChEBI" id="CHEBI:18420"/>
        <note>shared with alpha subunit</note>
    </ligand>
</feature>
<evidence type="ECO:0000313" key="21">
    <source>
        <dbReference type="Proteomes" id="UP001370590"/>
    </source>
</evidence>
<evidence type="ECO:0000259" key="18">
    <source>
        <dbReference type="PROSITE" id="PS51447"/>
    </source>
</evidence>
<dbReference type="Pfam" id="PF17759">
    <property type="entry name" value="tRNA_synthFbeta"/>
    <property type="match status" value="1"/>
</dbReference>
<dbReference type="InterPro" id="IPR005147">
    <property type="entry name" value="tRNA_synthase_B5-dom"/>
</dbReference>
<feature type="domain" description="B5" evidence="19">
    <location>
        <begin position="408"/>
        <end position="483"/>
    </location>
</feature>
<evidence type="ECO:0000256" key="10">
    <source>
        <dbReference type="ARBA" id="ARBA00022842"/>
    </source>
</evidence>
<dbReference type="InterPro" id="IPR033714">
    <property type="entry name" value="tRNA_bind_bactPheRS"/>
</dbReference>
<dbReference type="Gene3D" id="2.40.50.140">
    <property type="entry name" value="Nucleic acid-binding proteins"/>
    <property type="match status" value="1"/>
</dbReference>
<dbReference type="InterPro" id="IPR045864">
    <property type="entry name" value="aa-tRNA-synth_II/BPL/LPL"/>
</dbReference>
<dbReference type="PANTHER" id="PTHR10947:SF0">
    <property type="entry name" value="PHENYLALANINE--TRNA LIGASE BETA SUBUNIT"/>
    <property type="match status" value="1"/>
</dbReference>
<feature type="domain" description="TRNA-binding" evidence="17">
    <location>
        <begin position="39"/>
        <end position="154"/>
    </location>
</feature>
<keyword evidence="10 15" id="KW-0460">Magnesium</keyword>
<comment type="subunit">
    <text evidence="3 15">Tetramer of two alpha and two beta subunits.</text>
</comment>
<comment type="subcellular location">
    <subcellularLocation>
        <location evidence="1 15">Cytoplasm</location>
    </subcellularLocation>
</comment>
<evidence type="ECO:0000259" key="17">
    <source>
        <dbReference type="PROSITE" id="PS50886"/>
    </source>
</evidence>
<keyword evidence="5 16" id="KW-0820">tRNA-binding</keyword>